<dbReference type="EMBL" id="HBIM01000726">
    <property type="protein sequence ID" value="CAE0402338.1"/>
    <property type="molecule type" value="Transcribed_RNA"/>
</dbReference>
<protein>
    <submittedName>
        <fullName evidence="3">Uncharacterized protein</fullName>
    </submittedName>
</protein>
<feature type="region of interest" description="Disordered" evidence="1">
    <location>
        <begin position="1"/>
        <end position="43"/>
    </location>
</feature>
<feature type="transmembrane region" description="Helical" evidence="2">
    <location>
        <begin position="97"/>
        <end position="120"/>
    </location>
</feature>
<organism evidence="3">
    <name type="scientific">Amphora coffeiformis</name>
    <dbReference type="NCBI Taxonomy" id="265554"/>
    <lineage>
        <taxon>Eukaryota</taxon>
        <taxon>Sar</taxon>
        <taxon>Stramenopiles</taxon>
        <taxon>Ochrophyta</taxon>
        <taxon>Bacillariophyta</taxon>
        <taxon>Bacillariophyceae</taxon>
        <taxon>Bacillariophycidae</taxon>
        <taxon>Thalassiophysales</taxon>
        <taxon>Catenulaceae</taxon>
        <taxon>Amphora</taxon>
    </lineage>
</organism>
<keyword evidence="2" id="KW-1133">Transmembrane helix</keyword>
<keyword evidence="2" id="KW-0812">Transmembrane</keyword>
<accession>A0A7S3NZX6</accession>
<evidence type="ECO:0000256" key="2">
    <source>
        <dbReference type="SAM" id="Phobius"/>
    </source>
</evidence>
<name>A0A7S3NZX6_9STRA</name>
<keyword evidence="2" id="KW-0472">Membrane</keyword>
<proteinExistence type="predicted"/>
<reference evidence="3" key="1">
    <citation type="submission" date="2021-01" db="EMBL/GenBank/DDBJ databases">
        <authorList>
            <person name="Corre E."/>
            <person name="Pelletier E."/>
            <person name="Niang G."/>
            <person name="Scheremetjew M."/>
            <person name="Finn R."/>
            <person name="Kale V."/>
            <person name="Holt S."/>
            <person name="Cochrane G."/>
            <person name="Meng A."/>
            <person name="Brown T."/>
            <person name="Cohen L."/>
        </authorList>
    </citation>
    <scope>NUCLEOTIDE SEQUENCE</scope>
    <source>
        <strain evidence="3">CCMP127</strain>
    </source>
</reference>
<feature type="compositionally biased region" description="Basic and acidic residues" evidence="1">
    <location>
        <begin position="7"/>
        <end position="20"/>
    </location>
</feature>
<gene>
    <name evidence="3" type="ORF">ACOF00016_LOCUS631</name>
</gene>
<evidence type="ECO:0000313" key="3">
    <source>
        <dbReference type="EMBL" id="CAE0402338.1"/>
    </source>
</evidence>
<sequence>MAIDTNTTDKEKAASQEHANDMASSPDALEQPEQPPAAWKGKDQHSEGAYMVPVVFVTVPTTVNNPLEKSSDAVWVPYPRQDESEYYCRGSQKAERCCWMSCFAVAPFLFIVFIASTVVAKIFMTEYDTTAAAVLSMGSITKRSYQTQQCTGGNTKGSPWHCDQVTKCCKCSFSIRYEYYANRNRYVGKDYVESMGKNFWGDANTIKTKIFAKERISISYDPDRPSMRYYEDEPIGSFRFAALVGGIGGGYLVDLHKVFSLFSQPMGGPDTAKGKSLISTWGT</sequence>
<evidence type="ECO:0000256" key="1">
    <source>
        <dbReference type="SAM" id="MobiDB-lite"/>
    </source>
</evidence>
<dbReference type="AlphaFoldDB" id="A0A7S3NZX6"/>